<sequence>MRLLFVGLLLLAGLIQYPLWMGRGGWFDVWDLQMKVSDQRTVNDGLASRNKALAAEIEDLRTGTEAAEERARSELSMLKQGEVFVQVLPAGVKAPDVKAAPPRPGAKPAQTPAATTTAPTPRPTATQR</sequence>
<evidence type="ECO:0000256" key="7">
    <source>
        <dbReference type="HAMAP-Rule" id="MF_00599"/>
    </source>
</evidence>
<keyword evidence="4 7" id="KW-1133">Transmembrane helix</keyword>
<comment type="caution">
    <text evidence="9">The sequence shown here is derived from an EMBL/GenBank/DDBJ whole genome shotgun (WGS) entry which is preliminary data.</text>
</comment>
<keyword evidence="1 7" id="KW-1003">Cell membrane</keyword>
<keyword evidence="7" id="KW-0997">Cell inner membrane</keyword>
<organism evidence="9 10">
    <name type="scientific">Zwartia hollandica</name>
    <dbReference type="NCBI Taxonomy" id="324606"/>
    <lineage>
        <taxon>Bacteria</taxon>
        <taxon>Pseudomonadati</taxon>
        <taxon>Pseudomonadota</taxon>
        <taxon>Betaproteobacteria</taxon>
        <taxon>Burkholderiales</taxon>
        <taxon>Alcaligenaceae</taxon>
        <taxon>Zwartia</taxon>
    </lineage>
</organism>
<dbReference type="InterPro" id="IPR023081">
    <property type="entry name" value="Cell_div_FtsB"/>
</dbReference>
<dbReference type="GO" id="GO:0005886">
    <property type="term" value="C:plasma membrane"/>
    <property type="evidence" value="ECO:0007669"/>
    <property type="project" value="UniProtKB-SubCell"/>
</dbReference>
<comment type="subunit">
    <text evidence="7">Part of a complex composed of FtsB, FtsL and FtsQ.</text>
</comment>
<dbReference type="GO" id="GO:0030428">
    <property type="term" value="C:cell septum"/>
    <property type="evidence" value="ECO:0007669"/>
    <property type="project" value="TreeGrafter"/>
</dbReference>
<accession>A0A953NDT1</accession>
<keyword evidence="5 7" id="KW-0472">Membrane</keyword>
<dbReference type="EMBL" id="JAHXRI010000010">
    <property type="protein sequence ID" value="MBZ1351376.1"/>
    <property type="molecule type" value="Genomic_DNA"/>
</dbReference>
<name>A0A953NDT1_9BURK</name>
<protein>
    <recommendedName>
        <fullName evidence="7">Cell division protein FtsB</fullName>
    </recommendedName>
</protein>
<dbReference type="PANTHER" id="PTHR37485:SF1">
    <property type="entry name" value="CELL DIVISION PROTEIN FTSB"/>
    <property type="match status" value="1"/>
</dbReference>
<proteinExistence type="inferred from homology"/>
<comment type="function">
    <text evidence="7">Essential cell division protein. May link together the upstream cell division proteins, which are predominantly cytoplasmic, with the downstream cell division proteins, which are predominantly periplasmic.</text>
</comment>
<evidence type="ECO:0000313" key="10">
    <source>
        <dbReference type="Proteomes" id="UP000739565"/>
    </source>
</evidence>
<dbReference type="PANTHER" id="PTHR37485">
    <property type="entry name" value="CELL DIVISION PROTEIN FTSB"/>
    <property type="match status" value="1"/>
</dbReference>
<feature type="topological domain" description="Cytoplasmic" evidence="7">
    <location>
        <begin position="1"/>
        <end position="3"/>
    </location>
</feature>
<comment type="similarity">
    <text evidence="7">Belongs to the FtsB family.</text>
</comment>
<feature type="topological domain" description="Periplasmic" evidence="7">
    <location>
        <begin position="22"/>
        <end position="128"/>
    </location>
</feature>
<dbReference type="AlphaFoldDB" id="A0A953NDT1"/>
<evidence type="ECO:0000256" key="4">
    <source>
        <dbReference type="ARBA" id="ARBA00022989"/>
    </source>
</evidence>
<dbReference type="RefSeq" id="WP_259661779.1">
    <property type="nucleotide sequence ID" value="NZ_JAHXRI010000010.1"/>
</dbReference>
<feature type="compositionally biased region" description="Low complexity" evidence="8">
    <location>
        <begin position="106"/>
        <end position="128"/>
    </location>
</feature>
<keyword evidence="10" id="KW-1185">Reference proteome</keyword>
<evidence type="ECO:0000256" key="2">
    <source>
        <dbReference type="ARBA" id="ARBA00022618"/>
    </source>
</evidence>
<gene>
    <name evidence="7 9" type="primary">ftsB</name>
    <name evidence="9" type="ORF">KZZ10_12035</name>
</gene>
<evidence type="ECO:0000256" key="6">
    <source>
        <dbReference type="ARBA" id="ARBA00023306"/>
    </source>
</evidence>
<evidence type="ECO:0000256" key="5">
    <source>
        <dbReference type="ARBA" id="ARBA00023136"/>
    </source>
</evidence>
<dbReference type="InterPro" id="IPR007060">
    <property type="entry name" value="FtsL/DivIC"/>
</dbReference>
<reference evidence="9" key="1">
    <citation type="submission" date="2021-07" db="EMBL/GenBank/DDBJ databases">
        <title>New genus and species of the family Alcaligenaceae.</title>
        <authorList>
            <person name="Hahn M.W."/>
        </authorList>
    </citation>
    <scope>NUCLEOTIDE SEQUENCE</scope>
    <source>
        <strain evidence="9">LF4-65</strain>
    </source>
</reference>
<keyword evidence="2 7" id="KW-0132">Cell division</keyword>
<dbReference type="GO" id="GO:0043093">
    <property type="term" value="P:FtsZ-dependent cytokinesis"/>
    <property type="evidence" value="ECO:0007669"/>
    <property type="project" value="UniProtKB-UniRule"/>
</dbReference>
<keyword evidence="3 7" id="KW-0812">Transmembrane</keyword>
<evidence type="ECO:0000313" key="9">
    <source>
        <dbReference type="EMBL" id="MBZ1351376.1"/>
    </source>
</evidence>
<dbReference type="Proteomes" id="UP000739565">
    <property type="component" value="Unassembled WGS sequence"/>
</dbReference>
<keyword evidence="6 7" id="KW-0131">Cell cycle</keyword>
<evidence type="ECO:0000256" key="8">
    <source>
        <dbReference type="SAM" id="MobiDB-lite"/>
    </source>
</evidence>
<dbReference type="NCBIfam" id="NF002058">
    <property type="entry name" value="PRK00888.1"/>
    <property type="match status" value="1"/>
</dbReference>
<evidence type="ECO:0000256" key="3">
    <source>
        <dbReference type="ARBA" id="ARBA00022692"/>
    </source>
</evidence>
<dbReference type="GO" id="GO:0032153">
    <property type="term" value="C:cell division site"/>
    <property type="evidence" value="ECO:0007669"/>
    <property type="project" value="UniProtKB-UniRule"/>
</dbReference>
<dbReference type="Pfam" id="PF04977">
    <property type="entry name" value="DivIC"/>
    <property type="match status" value="1"/>
</dbReference>
<feature type="region of interest" description="Disordered" evidence="8">
    <location>
        <begin position="95"/>
        <end position="128"/>
    </location>
</feature>
<comment type="subcellular location">
    <subcellularLocation>
        <location evidence="7">Cell inner membrane</location>
        <topology evidence="7">Single-pass type II membrane protein</topology>
    </subcellularLocation>
    <text evidence="7">Localizes to the division septum.</text>
</comment>
<evidence type="ECO:0000256" key="1">
    <source>
        <dbReference type="ARBA" id="ARBA00022475"/>
    </source>
</evidence>
<dbReference type="HAMAP" id="MF_00599">
    <property type="entry name" value="FtsB"/>
    <property type="match status" value="1"/>
</dbReference>